<dbReference type="GO" id="GO:0005737">
    <property type="term" value="C:cytoplasm"/>
    <property type="evidence" value="ECO:0007669"/>
    <property type="project" value="UniProtKB-SubCell"/>
</dbReference>
<reference evidence="11 12" key="1">
    <citation type="submission" date="2016-07" db="EMBL/GenBank/DDBJ databases">
        <title>Pervasive Adenine N6-methylation of Active Genes in Fungi.</title>
        <authorList>
            <consortium name="DOE Joint Genome Institute"/>
            <person name="Mondo S.J."/>
            <person name="Dannebaum R.O."/>
            <person name="Kuo R.C."/>
            <person name="Labutti K."/>
            <person name="Haridas S."/>
            <person name="Kuo A."/>
            <person name="Salamov A."/>
            <person name="Ahrendt S.R."/>
            <person name="Lipzen A."/>
            <person name="Sullivan W."/>
            <person name="Andreopoulos W.B."/>
            <person name="Clum A."/>
            <person name="Lindquist E."/>
            <person name="Daum C."/>
            <person name="Ramamoorthy G.K."/>
            <person name="Gryganskyi A."/>
            <person name="Culley D."/>
            <person name="Magnuson J.K."/>
            <person name="James T.Y."/>
            <person name="O'Malley M.A."/>
            <person name="Stajich J.E."/>
            <person name="Spatafora J.W."/>
            <person name="Visel A."/>
            <person name="Grigoriev I.V."/>
        </authorList>
    </citation>
    <scope>NUCLEOTIDE SEQUENCE [LARGE SCALE GENOMIC DNA]</scope>
    <source>
        <strain evidence="11 12">NRRL 1336</strain>
    </source>
</reference>
<dbReference type="Proteomes" id="UP000193560">
    <property type="component" value="Unassembled WGS sequence"/>
</dbReference>
<evidence type="ECO:0000259" key="10">
    <source>
        <dbReference type="PROSITE" id="PS00028"/>
    </source>
</evidence>
<keyword evidence="3" id="KW-0690">Ribosome biogenesis</keyword>
<dbReference type="PANTHER" id="PTHR13182">
    <property type="entry name" value="ZINC FINGER PROTEIN 622"/>
    <property type="match status" value="1"/>
</dbReference>
<dbReference type="Pfam" id="PF12756">
    <property type="entry name" value="zf-C2H2_2"/>
    <property type="match status" value="1"/>
</dbReference>
<protein>
    <submittedName>
        <fullName evidence="11">C2H2 type zinc-finger-domain-containing protein</fullName>
    </submittedName>
</protein>
<evidence type="ECO:0000256" key="1">
    <source>
        <dbReference type="ARBA" id="ARBA00004496"/>
    </source>
</evidence>
<evidence type="ECO:0000256" key="4">
    <source>
        <dbReference type="ARBA" id="ARBA00022723"/>
    </source>
</evidence>
<accession>A0A1X2IMN6</accession>
<dbReference type="SMART" id="SM00451">
    <property type="entry name" value="ZnF_U1"/>
    <property type="match status" value="2"/>
</dbReference>
<evidence type="ECO:0000313" key="12">
    <source>
        <dbReference type="Proteomes" id="UP000193560"/>
    </source>
</evidence>
<comment type="similarity">
    <text evidence="8">Belongs to the REI1 family.</text>
</comment>
<dbReference type="GO" id="GO:0042273">
    <property type="term" value="P:ribosomal large subunit biogenesis"/>
    <property type="evidence" value="ECO:0007669"/>
    <property type="project" value="TreeGrafter"/>
</dbReference>
<evidence type="ECO:0000256" key="6">
    <source>
        <dbReference type="ARBA" id="ARBA00022771"/>
    </source>
</evidence>
<dbReference type="GO" id="GO:0008270">
    <property type="term" value="F:zinc ion binding"/>
    <property type="evidence" value="ECO:0007669"/>
    <property type="project" value="UniProtKB-KW"/>
</dbReference>
<keyword evidence="5" id="KW-0677">Repeat</keyword>
<evidence type="ECO:0000256" key="7">
    <source>
        <dbReference type="ARBA" id="ARBA00022833"/>
    </source>
</evidence>
<dbReference type="EMBL" id="MCGE01000008">
    <property type="protein sequence ID" value="ORZ19031.1"/>
    <property type="molecule type" value="Genomic_DNA"/>
</dbReference>
<dbReference type="PANTHER" id="PTHR13182:SF8">
    <property type="entry name" value="CYTOPLASMIC 60S SUBUNIT BIOGENESIS FACTOR ZNF622"/>
    <property type="match status" value="1"/>
</dbReference>
<keyword evidence="6 11" id="KW-0863">Zinc-finger</keyword>
<dbReference type="SMART" id="SM00355">
    <property type="entry name" value="ZnF_C2H2"/>
    <property type="match status" value="4"/>
</dbReference>
<gene>
    <name evidence="11" type="ORF">BCR42DRAFT_349825</name>
</gene>
<sequence>MSEIAETATSIFTCISCKVAFQTAEAQRLHYRSDWHRYNLKRKVADLPPIPLDQFQQKDQAQRTETQKLADTAVFKGYCEPCRKSFGTENQYNNHVQSKKHKENQAKYVPRPKKTVIKKEEEQEAPVAETSVTQTQQQPQQPLDMTFTEETTEEEIMSKIDAKIKAAPRLTEADCLFCHHQSDTLEDNMTHMTKIHSFFIPDIEYLVDLQGMIRYLGEKISVGNVCLFCNGKGKGFLSMDAVRKHMTDKGHCKLAYEDENDAVDLVDFYDFSTSYPQGEDGEEVDIDEELTELTNQLQLDDDEMSLVLPSGAVVGHRHMKRYYDQRLKPEETRDSILINKLIGQYSDSHVYESLRSFGQGYQRRMITDGKRGTTKATEAFKEKRVHQEYRTRVGMQANKLQKYFREQIRE</sequence>
<feature type="domain" description="C2H2-type" evidence="10">
    <location>
        <begin position="14"/>
        <end position="36"/>
    </location>
</feature>
<dbReference type="GO" id="GO:0030687">
    <property type="term" value="C:preribosome, large subunit precursor"/>
    <property type="evidence" value="ECO:0007669"/>
    <property type="project" value="TreeGrafter"/>
</dbReference>
<proteinExistence type="inferred from homology"/>
<feature type="compositionally biased region" description="Low complexity" evidence="9">
    <location>
        <begin position="133"/>
        <end position="142"/>
    </location>
</feature>
<evidence type="ECO:0000256" key="9">
    <source>
        <dbReference type="SAM" id="MobiDB-lite"/>
    </source>
</evidence>
<dbReference type="Pfam" id="PF12171">
    <property type="entry name" value="zf-C2H2_jaz"/>
    <property type="match status" value="1"/>
</dbReference>
<dbReference type="AlphaFoldDB" id="A0A1X2IMN6"/>
<keyword evidence="4" id="KW-0479">Metal-binding</keyword>
<evidence type="ECO:0000313" key="11">
    <source>
        <dbReference type="EMBL" id="ORZ19031.1"/>
    </source>
</evidence>
<comment type="subcellular location">
    <subcellularLocation>
        <location evidence="1">Cytoplasm</location>
    </subcellularLocation>
</comment>
<keyword evidence="12" id="KW-1185">Reference proteome</keyword>
<evidence type="ECO:0000256" key="3">
    <source>
        <dbReference type="ARBA" id="ARBA00022517"/>
    </source>
</evidence>
<dbReference type="OrthoDB" id="19329at2759"/>
<evidence type="ECO:0000256" key="2">
    <source>
        <dbReference type="ARBA" id="ARBA00022490"/>
    </source>
</evidence>
<dbReference type="InterPro" id="IPR003604">
    <property type="entry name" value="Matrin/U1-like-C_Znf_C2H2"/>
</dbReference>
<comment type="caution">
    <text evidence="11">The sequence shown here is derived from an EMBL/GenBank/DDBJ whole genome shotgun (WGS) entry which is preliminary data.</text>
</comment>
<keyword evidence="7" id="KW-0862">Zinc</keyword>
<evidence type="ECO:0000256" key="8">
    <source>
        <dbReference type="ARBA" id="ARBA00034126"/>
    </source>
</evidence>
<organism evidence="11 12">
    <name type="scientific">Absidia repens</name>
    <dbReference type="NCBI Taxonomy" id="90262"/>
    <lineage>
        <taxon>Eukaryota</taxon>
        <taxon>Fungi</taxon>
        <taxon>Fungi incertae sedis</taxon>
        <taxon>Mucoromycota</taxon>
        <taxon>Mucoromycotina</taxon>
        <taxon>Mucoromycetes</taxon>
        <taxon>Mucorales</taxon>
        <taxon>Cunninghamellaceae</taxon>
        <taxon>Absidia</taxon>
    </lineage>
</organism>
<name>A0A1X2IMN6_9FUNG</name>
<dbReference type="PROSITE" id="PS00028">
    <property type="entry name" value="ZINC_FINGER_C2H2_1"/>
    <property type="match status" value="2"/>
</dbReference>
<dbReference type="InterPro" id="IPR036236">
    <property type="entry name" value="Znf_C2H2_sf"/>
</dbReference>
<evidence type="ECO:0000256" key="5">
    <source>
        <dbReference type="ARBA" id="ARBA00022737"/>
    </source>
</evidence>
<feature type="region of interest" description="Disordered" evidence="9">
    <location>
        <begin position="119"/>
        <end position="142"/>
    </location>
</feature>
<dbReference type="STRING" id="90262.A0A1X2IMN6"/>
<dbReference type="Gene3D" id="3.30.160.60">
    <property type="entry name" value="Classic Zinc Finger"/>
    <property type="match status" value="1"/>
</dbReference>
<dbReference type="InterPro" id="IPR041661">
    <property type="entry name" value="ZN622/Rei1/Reh1_Znf-C2H2"/>
</dbReference>
<dbReference type="InterPro" id="IPR022755">
    <property type="entry name" value="Znf_C2H2_jaz"/>
</dbReference>
<dbReference type="GO" id="GO:0003676">
    <property type="term" value="F:nucleic acid binding"/>
    <property type="evidence" value="ECO:0007669"/>
    <property type="project" value="InterPro"/>
</dbReference>
<dbReference type="InterPro" id="IPR040025">
    <property type="entry name" value="Znf622/Rei1/Reh1"/>
</dbReference>
<dbReference type="SUPFAM" id="SSF57667">
    <property type="entry name" value="beta-beta-alpha zinc fingers"/>
    <property type="match status" value="3"/>
</dbReference>
<dbReference type="InterPro" id="IPR013087">
    <property type="entry name" value="Znf_C2H2_type"/>
</dbReference>
<keyword evidence="2" id="KW-0963">Cytoplasm</keyword>
<feature type="domain" description="C2H2-type" evidence="10">
    <location>
        <begin position="79"/>
        <end position="101"/>
    </location>
</feature>